<protein>
    <submittedName>
        <fullName evidence="2">Uncharacterized protein</fullName>
    </submittedName>
</protein>
<evidence type="ECO:0000313" key="3">
    <source>
        <dbReference type="Proteomes" id="UP001497516"/>
    </source>
</evidence>
<keyword evidence="3" id="KW-1185">Reference proteome</keyword>
<proteinExistence type="predicted"/>
<dbReference type="EMBL" id="OZ034814">
    <property type="protein sequence ID" value="CAL1362259.1"/>
    <property type="molecule type" value="Genomic_DNA"/>
</dbReference>
<sequence length="184" mass="20435">MELTPVKETRKKWLEYEPGSLPQTQFPRKSTKGGPTAAEADCTPRRQSSALDSQTEEATHRQNHPKAKENARKTTPQTMCEHARLDSANPNQPSDLPELSKAGRVRYICSPTHEDPSQRNRATRDDDRDPQLTADAVDVGSADDQGDGRNWDAVVSESAVPPDNPPSIQFARRRRRKAVVVVDG</sequence>
<evidence type="ECO:0000313" key="2">
    <source>
        <dbReference type="EMBL" id="CAL1362259.1"/>
    </source>
</evidence>
<organism evidence="2 3">
    <name type="scientific">Linum trigynum</name>
    <dbReference type="NCBI Taxonomy" id="586398"/>
    <lineage>
        <taxon>Eukaryota</taxon>
        <taxon>Viridiplantae</taxon>
        <taxon>Streptophyta</taxon>
        <taxon>Embryophyta</taxon>
        <taxon>Tracheophyta</taxon>
        <taxon>Spermatophyta</taxon>
        <taxon>Magnoliopsida</taxon>
        <taxon>eudicotyledons</taxon>
        <taxon>Gunneridae</taxon>
        <taxon>Pentapetalae</taxon>
        <taxon>rosids</taxon>
        <taxon>fabids</taxon>
        <taxon>Malpighiales</taxon>
        <taxon>Linaceae</taxon>
        <taxon>Linum</taxon>
    </lineage>
</organism>
<feature type="compositionally biased region" description="Basic and acidic residues" evidence="1">
    <location>
        <begin position="112"/>
        <end position="130"/>
    </location>
</feature>
<accession>A0AAV2D027</accession>
<gene>
    <name evidence="2" type="ORF">LTRI10_LOCUS9374</name>
</gene>
<name>A0AAV2D027_9ROSI</name>
<evidence type="ECO:0000256" key="1">
    <source>
        <dbReference type="SAM" id="MobiDB-lite"/>
    </source>
</evidence>
<feature type="compositionally biased region" description="Basic and acidic residues" evidence="1">
    <location>
        <begin position="1"/>
        <end position="15"/>
    </location>
</feature>
<reference evidence="2 3" key="1">
    <citation type="submission" date="2024-04" db="EMBL/GenBank/DDBJ databases">
        <authorList>
            <person name="Fracassetti M."/>
        </authorList>
    </citation>
    <scope>NUCLEOTIDE SEQUENCE [LARGE SCALE GENOMIC DNA]</scope>
</reference>
<dbReference type="Proteomes" id="UP001497516">
    <property type="component" value="Chromosome 10"/>
</dbReference>
<feature type="region of interest" description="Disordered" evidence="1">
    <location>
        <begin position="1"/>
        <end position="184"/>
    </location>
</feature>
<dbReference type="AlphaFoldDB" id="A0AAV2D027"/>